<name>B3PLI2_CELJU</name>
<dbReference type="KEGG" id="cja:CJA_2602"/>
<feature type="transmembrane region" description="Helical" evidence="1">
    <location>
        <begin position="115"/>
        <end position="133"/>
    </location>
</feature>
<keyword evidence="1" id="KW-0472">Membrane</keyword>
<dbReference type="AlphaFoldDB" id="B3PLI2"/>
<dbReference type="STRING" id="498211.CJA_2602"/>
<proteinExistence type="predicted"/>
<feature type="transmembrane region" description="Helical" evidence="1">
    <location>
        <begin position="60"/>
        <end position="81"/>
    </location>
</feature>
<dbReference type="EMBL" id="CP000934">
    <property type="protein sequence ID" value="ACE86199.1"/>
    <property type="molecule type" value="Genomic_DNA"/>
</dbReference>
<evidence type="ECO:0000256" key="1">
    <source>
        <dbReference type="SAM" id="Phobius"/>
    </source>
</evidence>
<keyword evidence="1" id="KW-0812">Transmembrane</keyword>
<dbReference type="Proteomes" id="UP000001036">
    <property type="component" value="Chromosome"/>
</dbReference>
<evidence type="ECO:0000313" key="3">
    <source>
        <dbReference type="Proteomes" id="UP000001036"/>
    </source>
</evidence>
<dbReference type="RefSeq" id="WP_012488198.1">
    <property type="nucleotide sequence ID" value="NC_010995.1"/>
</dbReference>
<feature type="transmembrane region" description="Helical" evidence="1">
    <location>
        <begin position="30"/>
        <end position="48"/>
    </location>
</feature>
<organism evidence="2 3">
    <name type="scientific">Cellvibrio japonicus (strain Ueda107)</name>
    <name type="common">Pseudomonas fluorescens subsp. cellulosa</name>
    <dbReference type="NCBI Taxonomy" id="498211"/>
    <lineage>
        <taxon>Bacteria</taxon>
        <taxon>Pseudomonadati</taxon>
        <taxon>Pseudomonadota</taxon>
        <taxon>Gammaproteobacteria</taxon>
        <taxon>Cellvibrionales</taxon>
        <taxon>Cellvibrionaceae</taxon>
        <taxon>Cellvibrio</taxon>
    </lineage>
</organism>
<keyword evidence="1" id="KW-1133">Transmembrane helix</keyword>
<reference evidence="2 3" key="1">
    <citation type="journal article" date="2008" name="J. Bacteriol.">
        <title>Insights into plant cell wall degradation from the genome sequence of the soil bacterium Cellvibrio japonicus.</title>
        <authorList>
            <person name="Deboy R.T."/>
            <person name="Mongodin E.F."/>
            <person name="Fouts D.E."/>
            <person name="Tailford L.E."/>
            <person name="Khouri H."/>
            <person name="Emerson J.B."/>
            <person name="Mohamoud Y."/>
            <person name="Watkins K."/>
            <person name="Henrissat B."/>
            <person name="Gilbert H.J."/>
            <person name="Nelson K.E."/>
        </authorList>
    </citation>
    <scope>NUCLEOTIDE SEQUENCE [LARGE SCALE GENOMIC DNA]</scope>
    <source>
        <strain evidence="2 3">Ueda107</strain>
    </source>
</reference>
<keyword evidence="3" id="KW-1185">Reference proteome</keyword>
<dbReference type="HOGENOM" id="CLU_1831542_0_0_6"/>
<accession>B3PLI2</accession>
<sequence length="140" mass="15797">MSSGNSHTRIISSNREESLRLAYRQHSATLRAWFVAFGVAFPLFLASNDRIWDDFSAHENATCTAILFFAGVILQVVLAIIDKYTDLFCLSASMGLRNADEWAVKMGCLWLHYDWPSILGDVITLLLFIYAGYNTINILL</sequence>
<evidence type="ECO:0000313" key="2">
    <source>
        <dbReference type="EMBL" id="ACE86199.1"/>
    </source>
</evidence>
<protein>
    <submittedName>
        <fullName evidence="2">Uncharacterized protein</fullName>
    </submittedName>
</protein>
<gene>
    <name evidence="2" type="ordered locus">CJA_2602</name>
</gene>